<evidence type="ECO:0000313" key="5">
    <source>
        <dbReference type="Proteomes" id="UP001197114"/>
    </source>
</evidence>
<feature type="domain" description="Periplasmic copper-binding protein NosD beta helix" evidence="2">
    <location>
        <begin position="316"/>
        <end position="482"/>
    </location>
</feature>
<dbReference type="SUPFAM" id="SSF51126">
    <property type="entry name" value="Pectin lyase-like"/>
    <property type="match status" value="2"/>
</dbReference>
<gene>
    <name evidence="4" type="ORF">GKQ77_01590</name>
</gene>
<sequence>MTTPVNWLPGMDVTAGRLGAMAQSASLLATNYGADASGSTNAAPGIQLALNLARDLGGAQVLVPPGVYLIGQTLRIYNNTRLTLMEGAEFRRNVAGTMLINGDSGQSLGGYTGHSRITIEGGLWNMRGTTAGLTASAMCISIGHATDIVIRDLEIRDTPGFHAVELNSTNHALVTNCRFRGYVDPGGRDFSEALQLDLAKSNAVFGGFGPYDSTETKDVTISACHFGDSGTAGTTAWPRGIGSHSATITKWHRRIRISDCSFENLLQFAISAYNWEDVTISGNTFVSCGSGVRIRTVIVGDLEDTKLPDGTQTNASQSMRNIAVTGNSFRNGGGYDNVIVAQGETSGTILNLAITGNVIDGTSGNQSGIRLNRVSRATVADNVISNVDNTGISTENQNNTVISGNVIWTAGDHGITMVASDNSNLIGNTIRDAGDTGIFVNGPGTDIQVRSNFVDGANRNNSSSYAIRFSTTAVAGIAVTGNKCRPGSTPATKAVRGLSIASGNTGVHRFGNDCRGTWSGSGGTGIDDASTTPNTTATDIQ</sequence>
<comment type="caution">
    <text evidence="4">The sequence shown here is derived from an EMBL/GenBank/DDBJ whole genome shotgun (WGS) entry which is preliminary data.</text>
</comment>
<dbReference type="InterPro" id="IPR012334">
    <property type="entry name" value="Pectin_lyas_fold"/>
</dbReference>
<accession>A0ABS6YFU7</accession>
<protein>
    <submittedName>
        <fullName evidence="4">Plasmin and fibronectin-binding protein A</fullName>
    </submittedName>
</protein>
<name>A0ABS6YFU7_9ACTN</name>
<evidence type="ECO:0000313" key="4">
    <source>
        <dbReference type="EMBL" id="MBW5420263.1"/>
    </source>
</evidence>
<dbReference type="EMBL" id="WMBF01000006">
    <property type="protein sequence ID" value="MBW5420263.1"/>
    <property type="molecule type" value="Genomic_DNA"/>
</dbReference>
<feature type="domain" description="Right handed beta helix" evidence="3">
    <location>
        <begin position="138"/>
        <end position="293"/>
    </location>
</feature>
<keyword evidence="5" id="KW-1185">Reference proteome</keyword>
<dbReference type="InterPro" id="IPR007742">
    <property type="entry name" value="NosD_dom"/>
</dbReference>
<dbReference type="Proteomes" id="UP001197114">
    <property type="component" value="Unassembled WGS sequence"/>
</dbReference>
<dbReference type="Pfam" id="PF13229">
    <property type="entry name" value="Beta_helix"/>
    <property type="match status" value="1"/>
</dbReference>
<evidence type="ECO:0000256" key="1">
    <source>
        <dbReference type="SAM" id="MobiDB-lite"/>
    </source>
</evidence>
<reference evidence="4 5" key="1">
    <citation type="submission" date="2019-11" db="EMBL/GenBank/DDBJ databases">
        <authorList>
            <person name="Ay H."/>
        </authorList>
    </citation>
    <scope>NUCLEOTIDE SEQUENCE [LARGE SCALE GENOMIC DNA]</scope>
    <source>
        <strain evidence="4 5">BG9H</strain>
    </source>
</reference>
<dbReference type="InterPro" id="IPR006626">
    <property type="entry name" value="PbH1"/>
</dbReference>
<dbReference type="InterPro" id="IPR011050">
    <property type="entry name" value="Pectin_lyase_fold/virulence"/>
</dbReference>
<dbReference type="Pfam" id="PF05048">
    <property type="entry name" value="NosD"/>
    <property type="match status" value="1"/>
</dbReference>
<feature type="region of interest" description="Disordered" evidence="1">
    <location>
        <begin position="518"/>
        <end position="541"/>
    </location>
</feature>
<dbReference type="SMART" id="SM00710">
    <property type="entry name" value="PbH1"/>
    <property type="match status" value="10"/>
</dbReference>
<organism evidence="4 5">
    <name type="scientific">Streptomyces anatolicus</name>
    <dbReference type="NCBI Taxonomy" id="2675858"/>
    <lineage>
        <taxon>Bacteria</taxon>
        <taxon>Bacillati</taxon>
        <taxon>Actinomycetota</taxon>
        <taxon>Actinomycetes</taxon>
        <taxon>Kitasatosporales</taxon>
        <taxon>Streptomycetaceae</taxon>
        <taxon>Streptomyces</taxon>
    </lineage>
</organism>
<evidence type="ECO:0000259" key="3">
    <source>
        <dbReference type="Pfam" id="PF13229"/>
    </source>
</evidence>
<dbReference type="RefSeq" id="WP_219686768.1">
    <property type="nucleotide sequence ID" value="NZ_WMBF01000006.1"/>
</dbReference>
<feature type="compositionally biased region" description="Polar residues" evidence="1">
    <location>
        <begin position="529"/>
        <end position="541"/>
    </location>
</feature>
<dbReference type="Gene3D" id="2.160.20.10">
    <property type="entry name" value="Single-stranded right-handed beta-helix, Pectin lyase-like"/>
    <property type="match status" value="1"/>
</dbReference>
<dbReference type="InterPro" id="IPR039448">
    <property type="entry name" value="Beta_helix"/>
</dbReference>
<proteinExistence type="predicted"/>
<evidence type="ECO:0000259" key="2">
    <source>
        <dbReference type="Pfam" id="PF05048"/>
    </source>
</evidence>